<dbReference type="EMBL" id="NFII01000019">
    <property type="protein sequence ID" value="OUN99599.1"/>
    <property type="molecule type" value="Genomic_DNA"/>
</dbReference>
<proteinExistence type="predicted"/>
<dbReference type="Proteomes" id="UP000195386">
    <property type="component" value="Unassembled WGS sequence"/>
</dbReference>
<dbReference type="AlphaFoldDB" id="A0A1Y3YW88"/>
<evidence type="ECO:0000313" key="1">
    <source>
        <dbReference type="EMBL" id="OUN99599.1"/>
    </source>
</evidence>
<organism evidence="1 2">
    <name type="scientific">Bacteroides clarus</name>
    <dbReference type="NCBI Taxonomy" id="626929"/>
    <lineage>
        <taxon>Bacteria</taxon>
        <taxon>Pseudomonadati</taxon>
        <taxon>Bacteroidota</taxon>
        <taxon>Bacteroidia</taxon>
        <taxon>Bacteroidales</taxon>
        <taxon>Bacteroidaceae</taxon>
        <taxon>Bacteroides</taxon>
    </lineage>
</organism>
<comment type="caution">
    <text evidence="1">The sequence shown here is derived from an EMBL/GenBank/DDBJ whole genome shotgun (WGS) entry which is preliminary data.</text>
</comment>
<sequence>MSTIKQTKQYMVTPRTQAAIVQLNHIHAGSYDSCPEQHIPAEEARRSLLPQLTAAGLIIPKGGNNPMEMQSYKKSYIQYGTTAQKPGVVHPVSGTYLQAANMSDL</sequence>
<accession>A0A1Y3YW88</accession>
<protein>
    <submittedName>
        <fullName evidence="1">Uncharacterized protein</fullName>
    </submittedName>
</protein>
<reference evidence="2" key="1">
    <citation type="submission" date="2017-04" db="EMBL/GenBank/DDBJ databases">
        <title>Function of individual gut microbiota members based on whole genome sequencing of pure cultures obtained from chicken caecum.</title>
        <authorList>
            <person name="Medvecky M."/>
            <person name="Cejkova D."/>
            <person name="Polansky O."/>
            <person name="Karasova D."/>
            <person name="Kubasova T."/>
            <person name="Cizek A."/>
            <person name="Rychlik I."/>
        </authorList>
    </citation>
    <scope>NUCLEOTIDE SEQUENCE [LARGE SCALE GENOMIC DNA]</scope>
    <source>
        <strain evidence="2">An43</strain>
    </source>
</reference>
<evidence type="ECO:0000313" key="2">
    <source>
        <dbReference type="Proteomes" id="UP000195386"/>
    </source>
</evidence>
<name>A0A1Y3YW88_9BACE</name>
<gene>
    <name evidence="1" type="ORF">B5F97_15650</name>
</gene>